<accession>A0A1J5PU10</accession>
<reference evidence="2" key="1">
    <citation type="submission" date="2016-10" db="EMBL/GenBank/DDBJ databases">
        <title>Sequence of Gallionella enrichment culture.</title>
        <authorList>
            <person name="Poehlein A."/>
            <person name="Muehling M."/>
            <person name="Daniel R."/>
        </authorList>
    </citation>
    <scope>NUCLEOTIDE SEQUENCE</scope>
</reference>
<feature type="compositionally biased region" description="Basic and acidic residues" evidence="1">
    <location>
        <begin position="97"/>
        <end position="113"/>
    </location>
</feature>
<protein>
    <submittedName>
        <fullName evidence="2">Uncharacterized protein</fullName>
    </submittedName>
</protein>
<name>A0A1J5PU10_9ZZZZ</name>
<dbReference type="AlphaFoldDB" id="A0A1J5PU10"/>
<dbReference type="EMBL" id="MLJW01002328">
    <property type="protein sequence ID" value="OIQ74953.1"/>
    <property type="molecule type" value="Genomic_DNA"/>
</dbReference>
<evidence type="ECO:0000313" key="2">
    <source>
        <dbReference type="EMBL" id="OIQ74953.1"/>
    </source>
</evidence>
<sequence>MHQPASATHGSRLSAYPAPQQADHAPGQHGHQSGQPDKSARGDQPQPHIAGLQPEQYGKRRQSGKESQDWRGLQLPQRATQHGQRRNAGESQNGRQAESEQKQHAGQRGEQRRLPARRRQLAHLHPNQAMQQPQQSRLHRKPDDHAERCRHAAEPEKLAGITAQQHPLPQPQRLEHRAGLQPPPCKVARRLGHGNCRHQRGDQGDQMQEIRRALERLLLRGSAIGHRFDTHAALGLVLDLCPPPVGIRRDGLRWPGDGKAIRHPAGGLDQSGRRQIGLVHHHPGREIDESRAGVRFAHQNRSDAETRVAELQQIAHLQTQRAEQASADPHRAWVRCTAVGTIRLRQTTAQRDLRNQRVVRPDRLERRQPGVIPRHIQRHAGKHRRLHVPQAQGLRLLQIHRGQGMIAHHHHVTANQLRRVAHQRAMQPLRHEADRCQRRNGKHQGKKQEAQFTATPIAPELSQGLHGNSFAVVGYRIGALSDAAQVCAGFGAL</sequence>
<organism evidence="2">
    <name type="scientific">mine drainage metagenome</name>
    <dbReference type="NCBI Taxonomy" id="410659"/>
    <lineage>
        <taxon>unclassified sequences</taxon>
        <taxon>metagenomes</taxon>
        <taxon>ecological metagenomes</taxon>
    </lineage>
</organism>
<comment type="caution">
    <text evidence="2">The sequence shown here is derived from an EMBL/GenBank/DDBJ whole genome shotgun (WGS) entry which is preliminary data.</text>
</comment>
<feature type="region of interest" description="Disordered" evidence="1">
    <location>
        <begin position="1"/>
        <end position="149"/>
    </location>
</feature>
<gene>
    <name evidence="2" type="ORF">GALL_433880</name>
</gene>
<evidence type="ECO:0000256" key="1">
    <source>
        <dbReference type="SAM" id="MobiDB-lite"/>
    </source>
</evidence>
<feature type="compositionally biased region" description="Polar residues" evidence="1">
    <location>
        <begin position="1"/>
        <end position="11"/>
    </location>
</feature>
<proteinExistence type="predicted"/>